<dbReference type="AlphaFoldDB" id="A0A317DTS2"/>
<gene>
    <name evidence="14" type="primary">ddl</name>
    <name evidence="19" type="ORF">DKG75_21185</name>
</gene>
<dbReference type="Pfam" id="PF01820">
    <property type="entry name" value="Dala_Dala_lig_N"/>
    <property type="match status" value="1"/>
</dbReference>
<evidence type="ECO:0000256" key="14">
    <source>
        <dbReference type="HAMAP-Rule" id="MF_00047"/>
    </source>
</evidence>
<evidence type="ECO:0000256" key="3">
    <source>
        <dbReference type="ARBA" id="ARBA00004496"/>
    </source>
</evidence>
<keyword evidence="7 14" id="KW-0436">Ligase</keyword>
<dbReference type="EC" id="6.3.2.4" evidence="5 14"/>
<keyword evidence="6 14" id="KW-0963">Cytoplasm</keyword>
<comment type="pathway">
    <text evidence="14">Cell wall biogenesis; peptidoglycan biosynthesis.</text>
</comment>
<feature type="binding site" evidence="16">
    <location>
        <position position="269"/>
    </location>
    <ligand>
        <name>Mg(2+)</name>
        <dbReference type="ChEBI" id="CHEBI:18420"/>
        <label>1</label>
    </ligand>
</feature>
<evidence type="ECO:0000256" key="15">
    <source>
        <dbReference type="PIRSR" id="PIRSR039102-1"/>
    </source>
</evidence>
<keyword evidence="12 14" id="KW-0961">Cell wall biogenesis/degradation</keyword>
<protein>
    <recommendedName>
        <fullName evidence="5 14">D-alanine--D-alanine ligase</fullName>
        <ecNumber evidence="5 14">6.3.2.4</ecNumber>
    </recommendedName>
    <alternativeName>
        <fullName evidence="14">D-Ala-D-Ala ligase</fullName>
    </alternativeName>
    <alternativeName>
        <fullName evidence="14">D-alanylalanine synthetase</fullName>
    </alternativeName>
</protein>
<dbReference type="PROSITE" id="PS00843">
    <property type="entry name" value="DALA_DALA_LIGASE_1"/>
    <property type="match status" value="1"/>
</dbReference>
<keyword evidence="8 17" id="KW-0547">Nucleotide-binding</keyword>
<feature type="binding site" evidence="16">
    <location>
        <position position="271"/>
    </location>
    <ligand>
        <name>Mg(2+)</name>
        <dbReference type="ChEBI" id="CHEBI:18420"/>
        <label>2</label>
    </ligand>
</feature>
<dbReference type="OrthoDB" id="9813261at2"/>
<evidence type="ECO:0000256" key="4">
    <source>
        <dbReference type="ARBA" id="ARBA00010871"/>
    </source>
</evidence>
<dbReference type="InterPro" id="IPR000291">
    <property type="entry name" value="D-Ala_lig_Van_CS"/>
</dbReference>
<evidence type="ECO:0000256" key="16">
    <source>
        <dbReference type="PIRSR" id="PIRSR039102-3"/>
    </source>
</evidence>
<dbReference type="SUPFAM" id="SSF56059">
    <property type="entry name" value="Glutathione synthetase ATP-binding domain-like"/>
    <property type="match status" value="1"/>
</dbReference>
<dbReference type="InterPro" id="IPR011761">
    <property type="entry name" value="ATP-grasp"/>
</dbReference>
<evidence type="ECO:0000256" key="1">
    <source>
        <dbReference type="ARBA" id="ARBA00001936"/>
    </source>
</evidence>
<evidence type="ECO:0000256" key="10">
    <source>
        <dbReference type="ARBA" id="ARBA00022960"/>
    </source>
</evidence>
<evidence type="ECO:0000256" key="2">
    <source>
        <dbReference type="ARBA" id="ARBA00003921"/>
    </source>
</evidence>
<dbReference type="NCBIfam" id="NF002378">
    <property type="entry name" value="PRK01372.1"/>
    <property type="match status" value="1"/>
</dbReference>
<comment type="cofactor">
    <cofactor evidence="1">
        <name>Mn(2+)</name>
        <dbReference type="ChEBI" id="CHEBI:29035"/>
    </cofactor>
</comment>
<dbReference type="RefSeq" id="WP_109923185.1">
    <property type="nucleotide sequence ID" value="NZ_QGLF01000007.1"/>
</dbReference>
<dbReference type="PANTHER" id="PTHR23132:SF23">
    <property type="entry name" value="D-ALANINE--D-ALANINE LIGASE B"/>
    <property type="match status" value="1"/>
</dbReference>
<dbReference type="Gene3D" id="3.30.470.20">
    <property type="entry name" value="ATP-grasp fold, B domain"/>
    <property type="match status" value="1"/>
</dbReference>
<keyword evidence="10 14" id="KW-0133">Cell shape</keyword>
<evidence type="ECO:0000256" key="8">
    <source>
        <dbReference type="ARBA" id="ARBA00022741"/>
    </source>
</evidence>
<comment type="similarity">
    <text evidence="4 14">Belongs to the D-alanine--D-alanine ligase family.</text>
</comment>
<keyword evidence="20" id="KW-1185">Reference proteome</keyword>
<accession>A0A317DTS2</accession>
<evidence type="ECO:0000256" key="9">
    <source>
        <dbReference type="ARBA" id="ARBA00022840"/>
    </source>
</evidence>
<dbReference type="InterPro" id="IPR016185">
    <property type="entry name" value="PreATP-grasp_dom_sf"/>
</dbReference>
<feature type="active site" evidence="15">
    <location>
        <position position="280"/>
    </location>
</feature>
<comment type="subcellular location">
    <subcellularLocation>
        <location evidence="3 14">Cytoplasm</location>
    </subcellularLocation>
</comment>
<dbReference type="PIRSF" id="PIRSF039102">
    <property type="entry name" value="Ddl/VanB"/>
    <property type="match status" value="1"/>
</dbReference>
<dbReference type="UniPathway" id="UPA00219"/>
<feature type="domain" description="ATP-grasp" evidence="18">
    <location>
        <begin position="104"/>
        <end position="302"/>
    </location>
</feature>
<evidence type="ECO:0000256" key="13">
    <source>
        <dbReference type="ARBA" id="ARBA00047614"/>
    </source>
</evidence>
<keyword evidence="16" id="KW-0464">Manganese</keyword>
<dbReference type="EMBL" id="QGLF01000007">
    <property type="protein sequence ID" value="PWR18051.1"/>
    <property type="molecule type" value="Genomic_DNA"/>
</dbReference>
<dbReference type="GO" id="GO:0008360">
    <property type="term" value="P:regulation of cell shape"/>
    <property type="evidence" value="ECO:0007669"/>
    <property type="project" value="UniProtKB-KW"/>
</dbReference>
<feature type="binding site" evidence="16">
    <location>
        <position position="269"/>
    </location>
    <ligand>
        <name>Mg(2+)</name>
        <dbReference type="ChEBI" id="CHEBI:18420"/>
        <label>2</label>
    </ligand>
</feature>
<evidence type="ECO:0000259" key="18">
    <source>
        <dbReference type="PROSITE" id="PS50975"/>
    </source>
</evidence>
<feature type="binding site" evidence="16">
    <location>
        <position position="252"/>
    </location>
    <ligand>
        <name>Mg(2+)</name>
        <dbReference type="ChEBI" id="CHEBI:18420"/>
        <label>1</label>
    </ligand>
</feature>
<name>A0A317DTS2_9PROT</name>
<dbReference type="Gene3D" id="3.30.1490.20">
    <property type="entry name" value="ATP-grasp fold, A domain"/>
    <property type="match status" value="1"/>
</dbReference>
<dbReference type="GO" id="GO:0046872">
    <property type="term" value="F:metal ion binding"/>
    <property type="evidence" value="ECO:0007669"/>
    <property type="project" value="UniProtKB-KW"/>
</dbReference>
<comment type="cofactor">
    <cofactor evidence="16">
        <name>Mg(2+)</name>
        <dbReference type="ChEBI" id="CHEBI:18420"/>
    </cofactor>
    <cofactor evidence="16">
        <name>Mn(2+)</name>
        <dbReference type="ChEBI" id="CHEBI:29035"/>
    </cofactor>
    <text evidence="16">Binds 2 magnesium or manganese ions per subunit.</text>
</comment>
<proteinExistence type="inferred from homology"/>
<reference evidence="20" key="1">
    <citation type="submission" date="2018-05" db="EMBL/GenBank/DDBJ databases">
        <title>Zavarzinia sp. HR-AS.</title>
        <authorList>
            <person name="Lee Y."/>
            <person name="Jeon C.O."/>
        </authorList>
    </citation>
    <scope>NUCLEOTIDE SEQUENCE [LARGE SCALE GENOMIC DNA]</scope>
    <source>
        <strain evidence="20">DSM 1231</strain>
    </source>
</reference>
<keyword evidence="9 17" id="KW-0067">ATP-binding</keyword>
<dbReference type="Proteomes" id="UP000246077">
    <property type="component" value="Unassembled WGS sequence"/>
</dbReference>
<dbReference type="HAMAP" id="MF_00047">
    <property type="entry name" value="Dala_Dala_lig"/>
    <property type="match status" value="1"/>
</dbReference>
<dbReference type="GO" id="GO:0005737">
    <property type="term" value="C:cytoplasm"/>
    <property type="evidence" value="ECO:0007669"/>
    <property type="project" value="UniProtKB-SubCell"/>
</dbReference>
<comment type="function">
    <text evidence="2 14">Cell wall formation.</text>
</comment>
<dbReference type="PROSITE" id="PS00844">
    <property type="entry name" value="DALA_DALA_LIGASE_2"/>
    <property type="match status" value="1"/>
</dbReference>
<organism evidence="19 20">
    <name type="scientific">Zavarzinia compransoris</name>
    <dbReference type="NCBI Taxonomy" id="1264899"/>
    <lineage>
        <taxon>Bacteria</taxon>
        <taxon>Pseudomonadati</taxon>
        <taxon>Pseudomonadota</taxon>
        <taxon>Alphaproteobacteria</taxon>
        <taxon>Rhodospirillales</taxon>
        <taxon>Zavarziniaceae</taxon>
        <taxon>Zavarzinia</taxon>
    </lineage>
</organism>
<evidence type="ECO:0000256" key="7">
    <source>
        <dbReference type="ARBA" id="ARBA00022598"/>
    </source>
</evidence>
<dbReference type="PROSITE" id="PS50975">
    <property type="entry name" value="ATP_GRASP"/>
    <property type="match status" value="1"/>
</dbReference>
<dbReference type="GO" id="GO:0009252">
    <property type="term" value="P:peptidoglycan biosynthetic process"/>
    <property type="evidence" value="ECO:0007669"/>
    <property type="project" value="UniProtKB-UniRule"/>
</dbReference>
<evidence type="ECO:0000256" key="6">
    <source>
        <dbReference type="ARBA" id="ARBA00022490"/>
    </source>
</evidence>
<dbReference type="InterPro" id="IPR011127">
    <property type="entry name" value="Dala_Dala_lig_N"/>
</dbReference>
<evidence type="ECO:0000256" key="17">
    <source>
        <dbReference type="PROSITE-ProRule" id="PRU00409"/>
    </source>
</evidence>
<comment type="catalytic activity">
    <reaction evidence="13 14">
        <text>2 D-alanine + ATP = D-alanyl-D-alanine + ADP + phosphate + H(+)</text>
        <dbReference type="Rhea" id="RHEA:11224"/>
        <dbReference type="ChEBI" id="CHEBI:15378"/>
        <dbReference type="ChEBI" id="CHEBI:30616"/>
        <dbReference type="ChEBI" id="CHEBI:43474"/>
        <dbReference type="ChEBI" id="CHEBI:57416"/>
        <dbReference type="ChEBI" id="CHEBI:57822"/>
        <dbReference type="ChEBI" id="CHEBI:456216"/>
        <dbReference type="EC" id="6.3.2.4"/>
    </reaction>
</comment>
<dbReference type="GO" id="GO:0071555">
    <property type="term" value="P:cell wall organization"/>
    <property type="evidence" value="ECO:0007669"/>
    <property type="project" value="UniProtKB-KW"/>
</dbReference>
<dbReference type="Pfam" id="PF07478">
    <property type="entry name" value="Dala_Dala_lig_C"/>
    <property type="match status" value="1"/>
</dbReference>
<evidence type="ECO:0000313" key="19">
    <source>
        <dbReference type="EMBL" id="PWR18051.1"/>
    </source>
</evidence>
<dbReference type="InterPro" id="IPR005905">
    <property type="entry name" value="D_ala_D_ala"/>
</dbReference>
<evidence type="ECO:0000256" key="11">
    <source>
        <dbReference type="ARBA" id="ARBA00022984"/>
    </source>
</evidence>
<sequence>MSDARHIVVLKGGLSTEREVSLNSGAACARALRNAGFDRVTELDVGADVALRLAELKPDVVFNALHGRFGEDGCVQGILELMRIPYTHSGVRASAIAMDKPAAKVVFAAAGLPLAEGVETTAGEAAERHLMPPPYVVKPTNEGSSVGVHIVRPGDNRYPRGLTESWEAAKAVLLERFIPGRELTVAVMHDRALAVTEILPATEFYDYEAKYAAGGSRHVVPAAIPDAVTEKAKALAVAAHRALGCRGVSRSDFRYDDTPGGTGELIILEVNTQPGMTATSLVPEQAAHLGMSFEALVTWMVEDASCDR</sequence>
<comment type="caution">
    <text evidence="19">The sequence shown here is derived from an EMBL/GenBank/DDBJ whole genome shotgun (WGS) entry which is preliminary data.</text>
</comment>
<keyword evidence="11 14" id="KW-0573">Peptidoglycan synthesis</keyword>
<feature type="active site" evidence="15">
    <location>
        <position position="17"/>
    </location>
</feature>
<evidence type="ECO:0000313" key="20">
    <source>
        <dbReference type="Proteomes" id="UP000246077"/>
    </source>
</evidence>
<dbReference type="PANTHER" id="PTHR23132">
    <property type="entry name" value="D-ALANINE--D-ALANINE LIGASE"/>
    <property type="match status" value="1"/>
</dbReference>
<dbReference type="GO" id="GO:0008716">
    <property type="term" value="F:D-alanine-D-alanine ligase activity"/>
    <property type="evidence" value="ECO:0007669"/>
    <property type="project" value="UniProtKB-UniRule"/>
</dbReference>
<dbReference type="InterPro" id="IPR011095">
    <property type="entry name" value="Dala_Dala_lig_C"/>
</dbReference>
<dbReference type="Gene3D" id="3.40.50.20">
    <property type="match status" value="1"/>
</dbReference>
<evidence type="ECO:0000256" key="5">
    <source>
        <dbReference type="ARBA" id="ARBA00012216"/>
    </source>
</evidence>
<keyword evidence="16" id="KW-0460">Magnesium</keyword>
<feature type="active site" evidence="15">
    <location>
        <position position="144"/>
    </location>
</feature>
<evidence type="ECO:0000256" key="12">
    <source>
        <dbReference type="ARBA" id="ARBA00023316"/>
    </source>
</evidence>
<dbReference type="SUPFAM" id="SSF52440">
    <property type="entry name" value="PreATP-grasp domain"/>
    <property type="match status" value="1"/>
</dbReference>
<dbReference type="InterPro" id="IPR013815">
    <property type="entry name" value="ATP_grasp_subdomain_1"/>
</dbReference>
<keyword evidence="16" id="KW-0479">Metal-binding</keyword>
<dbReference type="GO" id="GO:0005524">
    <property type="term" value="F:ATP binding"/>
    <property type="evidence" value="ECO:0007669"/>
    <property type="project" value="UniProtKB-UniRule"/>
</dbReference>
<dbReference type="NCBIfam" id="TIGR01205">
    <property type="entry name" value="D_ala_D_alaTIGR"/>
    <property type="match status" value="1"/>
</dbReference>